<organism evidence="2">
    <name type="scientific">Tomato fruit blotch virus</name>
    <dbReference type="NCBI Taxonomy" id="2762435"/>
    <lineage>
        <taxon>Viruses</taxon>
        <taxon>Riboviria</taxon>
        <taxon>Orthornavirae</taxon>
        <taxon>Kitrinoviricota</taxon>
        <taxon>Alsuviricetes</taxon>
        <taxon>Martellivirales</taxon>
        <taxon>Kitaviridae</taxon>
        <taxon>Blunervirus</taxon>
        <taxon>Blunervirus solani</taxon>
    </lineage>
</organism>
<dbReference type="InterPro" id="IPR032441">
    <property type="entry name" value="SP24"/>
</dbReference>
<evidence type="ECO:0000313" key="2">
    <source>
        <dbReference type="EMBL" id="QNC43780.1"/>
    </source>
</evidence>
<protein>
    <submittedName>
        <fullName evidence="2">Putative virion protein</fullName>
    </submittedName>
</protein>
<keyword evidence="1" id="KW-0812">Transmembrane</keyword>
<keyword evidence="1" id="KW-0472">Membrane</keyword>
<keyword evidence="1" id="KW-1133">Transmembrane helix</keyword>
<feature type="transmembrane region" description="Helical" evidence="1">
    <location>
        <begin position="112"/>
        <end position="130"/>
    </location>
</feature>
<dbReference type="Pfam" id="PF16504">
    <property type="entry name" value="SP24"/>
    <property type="match status" value="1"/>
</dbReference>
<dbReference type="EMBL" id="MT434821">
    <property type="protein sequence ID" value="QNC43780.1"/>
    <property type="molecule type" value="Genomic_RNA"/>
</dbReference>
<name>A0A7H9SK12_9VIRU</name>
<feature type="transmembrane region" description="Helical" evidence="1">
    <location>
        <begin position="142"/>
        <end position="163"/>
    </location>
</feature>
<evidence type="ECO:0000256" key="1">
    <source>
        <dbReference type="SAM" id="Phobius"/>
    </source>
</evidence>
<proteinExistence type="predicted"/>
<reference evidence="2" key="1">
    <citation type="journal article" date="2020" name="Arch.">
        <title>A new blunervirus infects tomato crops in Italy and Australia.</title>
        <authorList>
            <person name="Ciuffo M."/>
            <person name="Kinoti W.M."/>
            <person name="Tiberini A."/>
            <person name="Forgia M."/>
            <person name="Tomassoli L."/>
            <person name="Constable F.E."/>
            <person name="Turina M."/>
        </authorList>
    </citation>
    <scope>NUCLEOTIDE SEQUENCE</scope>
    <source>
        <strain evidence="2">2-56</strain>
    </source>
</reference>
<accession>A0A7H9SK12</accession>
<sequence>MKSSGLSPLSYDANVYRTNMLRSRGPKNWYDELVLQIELAFADPSFVFSCIVAAVVYITHVDDPYGGPLGHIFANHSDQPIIKWIVNNFDKFFGLLVMLPICLRIHPKSRHLVIFAVLGVTAILPTLQFHTYCAVAAGMFCYMNISSTIPRLTALGAMLYFVWMNLKTIHPPSVSPNYVVPT</sequence>